<reference evidence="1" key="1">
    <citation type="submission" date="2021-07" db="EMBL/GenBank/DDBJ databases">
        <title>Shinella sp. nov., a novel member of the genus Shinella from water.</title>
        <authorList>
            <person name="Deng Y."/>
        </authorList>
    </citation>
    <scope>NUCLEOTIDE SEQUENCE</scope>
    <source>
        <strain evidence="1">CPCC 100929</strain>
    </source>
</reference>
<name>A0ABT1R5P2_9HYPH</name>
<dbReference type="Proteomes" id="UP000996601">
    <property type="component" value="Unassembled WGS sequence"/>
</dbReference>
<sequence length="304" mass="34017">MFEPRSYPSQGKVRLHTLLGDNPSTRSLKDGTLKSELLSFDFDDSFKITHDGFKPMVREGRFDCGELAIVTYLQARALGRPLLLLPAPIGGRFQHHTLAHDASRGTLLPQGLAGKRIGIRSYTQTTVTWVRGILRTEYGVSPQDVHWIAQEDAHMAEYREPDNVSRIEDRSLSQLLLDGDVDAAILGNKKPDDPRLQPVIAEPEAVASDWNYRTGIVPMNHIFVARADLSRQRPDVICALYDSLLESRDRDIPSEQGRQMRPFTLAALRPSLEAIIDFALFDGLIDRRLSVDELFDETTAALGA</sequence>
<evidence type="ECO:0000313" key="2">
    <source>
        <dbReference type="Proteomes" id="UP000996601"/>
    </source>
</evidence>
<dbReference type="SUPFAM" id="SSF53850">
    <property type="entry name" value="Periplasmic binding protein-like II"/>
    <property type="match status" value="1"/>
</dbReference>
<comment type="caution">
    <text evidence="1">The sequence shown here is derived from an EMBL/GenBank/DDBJ whole genome shotgun (WGS) entry which is preliminary data.</text>
</comment>
<dbReference type="Gene3D" id="3.40.190.10">
    <property type="entry name" value="Periplasmic binding protein-like II"/>
    <property type="match status" value="1"/>
</dbReference>
<organism evidence="1 2">
    <name type="scientific">Shinella lacus</name>
    <dbReference type="NCBI Taxonomy" id="2654216"/>
    <lineage>
        <taxon>Bacteria</taxon>
        <taxon>Pseudomonadati</taxon>
        <taxon>Pseudomonadota</taxon>
        <taxon>Alphaproteobacteria</taxon>
        <taxon>Hyphomicrobiales</taxon>
        <taxon>Rhizobiaceae</taxon>
        <taxon>Shinella</taxon>
    </lineage>
</organism>
<dbReference type="EMBL" id="WHSB02000003">
    <property type="protein sequence ID" value="MCQ4630480.1"/>
    <property type="molecule type" value="Genomic_DNA"/>
</dbReference>
<protein>
    <submittedName>
        <fullName evidence="1">ABC transporter substrate-binding protein</fullName>
    </submittedName>
</protein>
<gene>
    <name evidence="1" type="ORF">GB927_010555</name>
</gene>
<keyword evidence="2" id="KW-1185">Reference proteome</keyword>
<accession>A0ABT1R5P2</accession>
<proteinExistence type="predicted"/>
<evidence type="ECO:0000313" key="1">
    <source>
        <dbReference type="EMBL" id="MCQ4630480.1"/>
    </source>
</evidence>